<feature type="binding site" evidence="9">
    <location>
        <begin position="107"/>
        <end position="114"/>
    </location>
    <ligand>
        <name>GTP</name>
        <dbReference type="ChEBI" id="CHEBI:37565"/>
    </ligand>
</feature>
<dbReference type="Gene3D" id="3.40.50.300">
    <property type="entry name" value="P-loop containing nucleotide triphosphate hydrolases"/>
    <property type="match status" value="1"/>
</dbReference>
<dbReference type="EC" id="3.6.5.4" evidence="9"/>
<dbReference type="Pfam" id="PF02978">
    <property type="entry name" value="SRP_SPB"/>
    <property type="match status" value="1"/>
</dbReference>
<evidence type="ECO:0000256" key="7">
    <source>
        <dbReference type="ARBA" id="ARBA00023274"/>
    </source>
</evidence>
<dbReference type="GO" id="GO:0006614">
    <property type="term" value="P:SRP-dependent cotranslational protein targeting to membrane"/>
    <property type="evidence" value="ECO:0007669"/>
    <property type="project" value="InterPro"/>
</dbReference>
<dbReference type="EMBL" id="MEIS01000066">
    <property type="protein sequence ID" value="PIT58003.1"/>
    <property type="molecule type" value="Genomic_DNA"/>
</dbReference>
<keyword evidence="6 9" id="KW-0733">Signal recognition particle</keyword>
<dbReference type="InterPro" id="IPR013822">
    <property type="entry name" value="Signal_recog_particl_SRP54_hlx"/>
</dbReference>
<dbReference type="InterPro" id="IPR027417">
    <property type="entry name" value="P-loop_NTPase"/>
</dbReference>
<dbReference type="Gene3D" id="1.20.120.140">
    <property type="entry name" value="Signal recognition particle SRP54, nucleotide-binding domain"/>
    <property type="match status" value="1"/>
</dbReference>
<dbReference type="SMART" id="SM00382">
    <property type="entry name" value="AAA"/>
    <property type="match status" value="1"/>
</dbReference>
<comment type="function">
    <text evidence="9">Involved in targeting and insertion of nascent membrane proteins into the cytoplasmic membrane. Binds to the hydrophobic signal sequence of the ribosome-nascent chain (RNC) as it emerges from the ribosomes. The SRP-RNC complex is then targeted to the cytoplasmic membrane where it interacts with the SRP receptor FtsY. Interaction with FtsY leads to the transfer of the RNC complex to the Sec translocase for insertion into the membrane, the hydrolysis of GTP by both Ffh and FtsY, and the dissociation of the SRP-FtsY complex into the individual components.</text>
</comment>
<dbReference type="InterPro" id="IPR003593">
    <property type="entry name" value="AAA+_ATPase"/>
</dbReference>
<comment type="similarity">
    <text evidence="1 9">Belongs to the GTP-binding SRP family. SRP54 subfamily.</text>
</comment>
<evidence type="ECO:0000256" key="9">
    <source>
        <dbReference type="HAMAP-Rule" id="MF_00306"/>
    </source>
</evidence>
<comment type="subcellular location">
    <subcellularLocation>
        <location evidence="9">Cytoplasm</location>
    </subcellularLocation>
    <text evidence="9">The SRP-RNC complex is targeted to the cytoplasmic membrane.</text>
</comment>
<sequence>MLDNLSDRFSKIAKTLRGQARLSEDNIKDALREVRMALLEADVALPVVKNFMASVKERAVGQEVIGSLTPGQAFIGVVNDALTELMGTQNSSLNLAAVPPAVILMAGLQGAGKTTTVGKLARLLKNEQKKKVLVVSADVYRPAAIEQLKLLAQQVEVDFFPSNEGEQPVIIAQNALDHAKKHFYDVLMVDTAGRLAIDQKMMDEIQQIHAAINPVETLFVVDAMQGQDAVNTAQAFNTTLPLTGVVLTKMDGDARGGAALSVRHVTGKPIKFIGVGEKINGLEPFYPDRLASRILGMGDVLSLIEDVQKGIDEKTAQQMAKKLHKGKGFDLNDFKAQIQQMRKMGGIESIMSKLPGDMGQMAKQVPEGTAEKAMSRVEAIINSMTAKERANPLLIKASRKRRIANGAGVTVQEVNKMLKQFEQSQKMMKSFAKGGMGKLMRLAKGIKGIIPQ</sequence>
<name>A0A2N9Y020_9NEIS</name>
<dbReference type="SUPFAM" id="SSF52540">
    <property type="entry name" value="P-loop containing nucleoside triphosphate hydrolases"/>
    <property type="match status" value="1"/>
</dbReference>
<keyword evidence="7 9" id="KW-0687">Ribonucleoprotein</keyword>
<dbReference type="PANTHER" id="PTHR11564">
    <property type="entry name" value="SIGNAL RECOGNITION PARTICLE 54K PROTEIN SRP54"/>
    <property type="match status" value="1"/>
</dbReference>
<comment type="caution">
    <text evidence="11">The sequence shown here is derived from an EMBL/GenBank/DDBJ whole genome shotgun (WGS) entry which is preliminary data.</text>
</comment>
<dbReference type="PANTHER" id="PTHR11564:SF5">
    <property type="entry name" value="SIGNAL RECOGNITION PARTICLE SUBUNIT SRP54"/>
    <property type="match status" value="1"/>
</dbReference>
<dbReference type="InterPro" id="IPR036891">
    <property type="entry name" value="Signal_recog_part_SRP54_M_sf"/>
</dbReference>
<dbReference type="RefSeq" id="WP_100099808.1">
    <property type="nucleotide sequence ID" value="NZ_MDUZ01000060.1"/>
</dbReference>
<dbReference type="InterPro" id="IPR004125">
    <property type="entry name" value="Signal_recog_particle_SRP54_M"/>
</dbReference>
<dbReference type="HAMAP" id="MF_00306">
    <property type="entry name" value="SRP54"/>
    <property type="match status" value="1"/>
</dbReference>
<comment type="domain">
    <text evidence="9">Composed of three domains: the N-terminal N domain, which is responsible for interactions with the ribosome, the central G domain, which binds GTP, and the C-terminal M domain, which binds the RNA and the signal sequence of the RNC.</text>
</comment>
<dbReference type="Proteomes" id="UP000230463">
    <property type="component" value="Unassembled WGS sequence"/>
</dbReference>
<organism evidence="11 13">
    <name type="scientific">Snodgrassella alvi</name>
    <dbReference type="NCBI Taxonomy" id="1196083"/>
    <lineage>
        <taxon>Bacteria</taxon>
        <taxon>Pseudomonadati</taxon>
        <taxon>Pseudomonadota</taxon>
        <taxon>Betaproteobacteria</taxon>
        <taxon>Neisseriales</taxon>
        <taxon>Neisseriaceae</taxon>
        <taxon>Snodgrassella</taxon>
    </lineage>
</organism>
<keyword evidence="5 9" id="KW-0342">GTP-binding</keyword>
<dbReference type="CDD" id="cd18539">
    <property type="entry name" value="SRP_G"/>
    <property type="match status" value="1"/>
</dbReference>
<evidence type="ECO:0000256" key="6">
    <source>
        <dbReference type="ARBA" id="ARBA00023135"/>
    </source>
</evidence>
<dbReference type="SUPFAM" id="SSF47446">
    <property type="entry name" value="Signal peptide-binding domain"/>
    <property type="match status" value="1"/>
</dbReference>
<dbReference type="AlphaFoldDB" id="A0A2N9Y020"/>
<dbReference type="Pfam" id="PF02881">
    <property type="entry name" value="SRP54_N"/>
    <property type="match status" value="1"/>
</dbReference>
<gene>
    <name evidence="9" type="primary">ffh</name>
    <name evidence="11" type="ORF">BHC49_02915</name>
    <name evidence="12" type="ORF">BHC57_11140</name>
</gene>
<dbReference type="GO" id="GO:0048500">
    <property type="term" value="C:signal recognition particle"/>
    <property type="evidence" value="ECO:0007669"/>
    <property type="project" value="UniProtKB-UniRule"/>
</dbReference>
<keyword evidence="9" id="KW-0963">Cytoplasm</keyword>
<dbReference type="InterPro" id="IPR000897">
    <property type="entry name" value="SRP54_GTPase_dom"/>
</dbReference>
<dbReference type="PROSITE" id="PS00300">
    <property type="entry name" value="SRP54"/>
    <property type="match status" value="1"/>
</dbReference>
<dbReference type="GO" id="GO:0008312">
    <property type="term" value="F:7S RNA binding"/>
    <property type="evidence" value="ECO:0007669"/>
    <property type="project" value="InterPro"/>
</dbReference>
<proteinExistence type="inferred from homology"/>
<evidence type="ECO:0000256" key="1">
    <source>
        <dbReference type="ARBA" id="ARBA00005450"/>
    </source>
</evidence>
<dbReference type="InterPro" id="IPR004780">
    <property type="entry name" value="SRP"/>
</dbReference>
<dbReference type="SMART" id="SM00963">
    <property type="entry name" value="SRP54_N"/>
    <property type="match status" value="1"/>
</dbReference>
<comment type="catalytic activity">
    <reaction evidence="8 9">
        <text>GTP + H2O = GDP + phosphate + H(+)</text>
        <dbReference type="Rhea" id="RHEA:19669"/>
        <dbReference type="ChEBI" id="CHEBI:15377"/>
        <dbReference type="ChEBI" id="CHEBI:15378"/>
        <dbReference type="ChEBI" id="CHEBI:37565"/>
        <dbReference type="ChEBI" id="CHEBI:43474"/>
        <dbReference type="ChEBI" id="CHEBI:58189"/>
        <dbReference type="EC" id="3.6.5.4"/>
    </reaction>
</comment>
<dbReference type="GO" id="GO:0003924">
    <property type="term" value="F:GTPase activity"/>
    <property type="evidence" value="ECO:0007669"/>
    <property type="project" value="UniProtKB-UniRule"/>
</dbReference>
<dbReference type="Pfam" id="PF00448">
    <property type="entry name" value="SRP54"/>
    <property type="match status" value="1"/>
</dbReference>
<dbReference type="NCBIfam" id="TIGR00959">
    <property type="entry name" value="ffh"/>
    <property type="match status" value="1"/>
</dbReference>
<feature type="binding site" evidence="9">
    <location>
        <begin position="248"/>
        <end position="251"/>
    </location>
    <ligand>
        <name>GTP</name>
        <dbReference type="ChEBI" id="CHEBI:37565"/>
    </ligand>
</feature>
<keyword evidence="4 9" id="KW-0694">RNA-binding</keyword>
<accession>A0A2N9Y020</accession>
<evidence type="ECO:0000256" key="2">
    <source>
        <dbReference type="ARBA" id="ARBA00022741"/>
    </source>
</evidence>
<keyword evidence="3 9" id="KW-0378">Hydrolase</keyword>
<dbReference type="FunFam" id="3.40.50.300:FF:000022">
    <property type="entry name" value="Signal recognition particle 54 kDa subunit"/>
    <property type="match status" value="1"/>
</dbReference>
<evidence type="ECO:0000313" key="14">
    <source>
        <dbReference type="Proteomes" id="UP000230463"/>
    </source>
</evidence>
<dbReference type="InterPro" id="IPR042101">
    <property type="entry name" value="SRP54_N_sf"/>
</dbReference>
<feature type="binding site" evidence="9">
    <location>
        <begin position="190"/>
        <end position="194"/>
    </location>
    <ligand>
        <name>GTP</name>
        <dbReference type="ChEBI" id="CHEBI:37565"/>
    </ligand>
</feature>
<evidence type="ECO:0000313" key="11">
    <source>
        <dbReference type="EMBL" id="PIT58003.1"/>
    </source>
</evidence>
<evidence type="ECO:0000256" key="3">
    <source>
        <dbReference type="ARBA" id="ARBA00022801"/>
    </source>
</evidence>
<dbReference type="OrthoDB" id="9804720at2"/>
<dbReference type="InterPro" id="IPR022941">
    <property type="entry name" value="SRP54"/>
</dbReference>
<evidence type="ECO:0000256" key="4">
    <source>
        <dbReference type="ARBA" id="ARBA00022884"/>
    </source>
</evidence>
<comment type="subunit">
    <text evidence="9">Part of the signal recognition particle protein translocation system, which is composed of SRP and FtsY. SRP is a ribonucleoprotein composed of Ffh and a 4.5S RNA molecule.</text>
</comment>
<evidence type="ECO:0000259" key="10">
    <source>
        <dbReference type="PROSITE" id="PS00300"/>
    </source>
</evidence>
<evidence type="ECO:0000313" key="12">
    <source>
        <dbReference type="EMBL" id="PIT58805.1"/>
    </source>
</evidence>
<dbReference type="Gene3D" id="1.10.260.30">
    <property type="entry name" value="Signal recognition particle, SRP54 subunit, M-domain"/>
    <property type="match status" value="1"/>
</dbReference>
<keyword evidence="2 9" id="KW-0547">Nucleotide-binding</keyword>
<reference evidence="11 14" key="1">
    <citation type="journal article" date="2017" name="MBio">
        <title>Type VI secretion-mediated competition in the bee gut microbiome.</title>
        <authorList>
            <person name="Steele M.I."/>
            <person name="Kwong W.K."/>
            <person name="Powell J.E."/>
            <person name="Whiteley M."/>
            <person name="Moran N.A."/>
        </authorList>
    </citation>
    <scope>NUCLEOTIDE SEQUENCE [LARGE SCALE GENOMIC DNA]</scope>
    <source>
        <strain evidence="12 14">HK3</strain>
        <strain evidence="11">Nev3CBA3</strain>
    </source>
</reference>
<dbReference type="Proteomes" id="UP000229434">
    <property type="component" value="Unassembled WGS sequence"/>
</dbReference>
<dbReference type="EMBL" id="MEIU01000069">
    <property type="protein sequence ID" value="PIT58805.1"/>
    <property type="molecule type" value="Genomic_DNA"/>
</dbReference>
<evidence type="ECO:0000256" key="5">
    <source>
        <dbReference type="ARBA" id="ARBA00023134"/>
    </source>
</evidence>
<evidence type="ECO:0000256" key="8">
    <source>
        <dbReference type="ARBA" id="ARBA00048027"/>
    </source>
</evidence>
<evidence type="ECO:0000313" key="13">
    <source>
        <dbReference type="Proteomes" id="UP000229434"/>
    </source>
</evidence>
<protein>
    <recommendedName>
        <fullName evidence="9">Signal recognition particle protein</fullName>
        <ecNumber evidence="9">3.6.5.4</ecNumber>
    </recommendedName>
    <alternativeName>
        <fullName evidence="9">Fifty-four homolog</fullName>
    </alternativeName>
</protein>
<feature type="domain" description="SRP54-type proteins GTP-binding" evidence="10">
    <location>
        <begin position="269"/>
        <end position="282"/>
    </location>
</feature>
<dbReference type="GO" id="GO:0005525">
    <property type="term" value="F:GTP binding"/>
    <property type="evidence" value="ECO:0007669"/>
    <property type="project" value="UniProtKB-UniRule"/>
</dbReference>
<dbReference type="SMART" id="SM00962">
    <property type="entry name" value="SRP54"/>
    <property type="match status" value="1"/>
</dbReference>